<feature type="domain" description="Major facilitator superfamily (MFS) profile" evidence="8">
    <location>
        <begin position="73"/>
        <end position="450"/>
    </location>
</feature>
<keyword evidence="5 7" id="KW-0472">Membrane</keyword>
<keyword evidence="3 7" id="KW-0812">Transmembrane</keyword>
<protein>
    <submittedName>
        <fullName evidence="9">MFS transporter</fullName>
    </submittedName>
</protein>
<feature type="transmembrane region" description="Helical" evidence="7">
    <location>
        <begin position="334"/>
        <end position="355"/>
    </location>
</feature>
<dbReference type="EMBL" id="SMKW01000046">
    <property type="protein sequence ID" value="TDD42529.1"/>
    <property type="molecule type" value="Genomic_DNA"/>
</dbReference>
<dbReference type="InterPro" id="IPR050189">
    <property type="entry name" value="MFS_Efflux_Transporters"/>
</dbReference>
<keyword evidence="2" id="KW-1003">Cell membrane</keyword>
<accession>A0A4R4YF86</accession>
<evidence type="ECO:0000256" key="3">
    <source>
        <dbReference type="ARBA" id="ARBA00022692"/>
    </source>
</evidence>
<evidence type="ECO:0000256" key="1">
    <source>
        <dbReference type="ARBA" id="ARBA00004651"/>
    </source>
</evidence>
<feature type="transmembrane region" description="Helical" evidence="7">
    <location>
        <begin position="107"/>
        <end position="132"/>
    </location>
</feature>
<gene>
    <name evidence="9" type="ORF">E1288_28925</name>
</gene>
<dbReference type="CDD" id="cd17324">
    <property type="entry name" value="MFS_NepI_like"/>
    <property type="match status" value="1"/>
</dbReference>
<dbReference type="InterPro" id="IPR020846">
    <property type="entry name" value="MFS_dom"/>
</dbReference>
<keyword evidence="4 7" id="KW-1133">Transmembrane helix</keyword>
<dbReference type="OrthoDB" id="9814237at2"/>
<dbReference type="AlphaFoldDB" id="A0A4R4YF86"/>
<dbReference type="PANTHER" id="PTHR43124:SF3">
    <property type="entry name" value="CHLORAMPHENICOL EFFLUX PUMP RV0191"/>
    <property type="match status" value="1"/>
</dbReference>
<organism evidence="9 10">
    <name type="scientific">Saccharopolyspora elongata</name>
    <dbReference type="NCBI Taxonomy" id="2530387"/>
    <lineage>
        <taxon>Bacteria</taxon>
        <taxon>Bacillati</taxon>
        <taxon>Actinomycetota</taxon>
        <taxon>Actinomycetes</taxon>
        <taxon>Pseudonocardiales</taxon>
        <taxon>Pseudonocardiaceae</taxon>
        <taxon>Saccharopolyspora</taxon>
    </lineage>
</organism>
<dbReference type="PANTHER" id="PTHR43124">
    <property type="entry name" value="PURINE EFFLUX PUMP PBUE"/>
    <property type="match status" value="1"/>
</dbReference>
<dbReference type="SUPFAM" id="SSF103473">
    <property type="entry name" value="MFS general substrate transporter"/>
    <property type="match status" value="1"/>
</dbReference>
<comment type="subcellular location">
    <subcellularLocation>
        <location evidence="1">Cell membrane</location>
        <topology evidence="1">Multi-pass membrane protein</topology>
    </subcellularLocation>
</comment>
<feature type="transmembrane region" description="Helical" evidence="7">
    <location>
        <begin position="424"/>
        <end position="447"/>
    </location>
</feature>
<dbReference type="Proteomes" id="UP000294947">
    <property type="component" value="Unassembled WGS sequence"/>
</dbReference>
<evidence type="ECO:0000259" key="8">
    <source>
        <dbReference type="PROSITE" id="PS50850"/>
    </source>
</evidence>
<feature type="transmembrane region" description="Helical" evidence="7">
    <location>
        <begin position="394"/>
        <end position="418"/>
    </location>
</feature>
<dbReference type="Pfam" id="PF07690">
    <property type="entry name" value="MFS_1"/>
    <property type="match status" value="1"/>
</dbReference>
<feature type="transmembrane region" description="Helical" evidence="7">
    <location>
        <begin position="229"/>
        <end position="251"/>
    </location>
</feature>
<dbReference type="PROSITE" id="PS50850">
    <property type="entry name" value="MFS"/>
    <property type="match status" value="1"/>
</dbReference>
<feature type="transmembrane region" description="Helical" evidence="7">
    <location>
        <begin position="72"/>
        <end position="95"/>
    </location>
</feature>
<feature type="transmembrane region" description="Helical" evidence="7">
    <location>
        <begin position="139"/>
        <end position="162"/>
    </location>
</feature>
<evidence type="ECO:0000256" key="6">
    <source>
        <dbReference type="SAM" id="MobiDB-lite"/>
    </source>
</evidence>
<dbReference type="Gene3D" id="1.20.1250.20">
    <property type="entry name" value="MFS general substrate transporter like domains"/>
    <property type="match status" value="1"/>
</dbReference>
<dbReference type="GO" id="GO:0005886">
    <property type="term" value="C:plasma membrane"/>
    <property type="evidence" value="ECO:0007669"/>
    <property type="project" value="UniProtKB-SubCell"/>
</dbReference>
<feature type="transmembrane region" description="Helical" evidence="7">
    <location>
        <begin position="361"/>
        <end position="382"/>
    </location>
</feature>
<evidence type="ECO:0000256" key="4">
    <source>
        <dbReference type="ARBA" id="ARBA00022989"/>
    </source>
</evidence>
<name>A0A4R4YF86_9PSEU</name>
<feature type="transmembrane region" description="Helical" evidence="7">
    <location>
        <begin position="272"/>
        <end position="293"/>
    </location>
</feature>
<comment type="caution">
    <text evidence="9">The sequence shown here is derived from an EMBL/GenBank/DDBJ whole genome shotgun (WGS) entry which is preliminary data.</text>
</comment>
<dbReference type="GO" id="GO:0022857">
    <property type="term" value="F:transmembrane transporter activity"/>
    <property type="evidence" value="ECO:0007669"/>
    <property type="project" value="InterPro"/>
</dbReference>
<feature type="transmembrane region" description="Helical" evidence="7">
    <location>
        <begin position="305"/>
        <end position="327"/>
    </location>
</feature>
<sequence length="475" mass="47777">MRPTLRRPAHSCQVLRGGCCRHPPERRLPRPRRAAFPGHREPQDGPDEEPPGGTETLSTSLRGATSSTRTPGLVYVIAAGIFLMGTTEFMIAGLLPEAAAALGVDVARAGLLVSAFAVGMIVGPPVMALATLRLPQRATLVLSLAVFAVGHVVAALSGSFAVVTVSRVVTALATGTFWAVGAVVATTAAGPGASARALSVMSGGLSLAVVAGVPLGTFVGQYTGWRGPFWMLAGLALLAIVAVLRFMPAATGTQRAEVTVRGELATLRPWRLWVVLGAIGLAQAGFLGAYSYISPLLTDGAGIPVEFVPLVLVGFGIGALVGTAVGGRLGDRRPLATVAGAFALTSLLLVLIVFSSTWSTVVVALVVLLGASGLGANPVLIAQTLRHAGSGSTLASSLATAAFNLGTAVGAAVAGATLSTSWGLVGPAALGAVVTGVALLPIGLLAAATTRRAQGDAPGSRRESENETPVPAPVS</sequence>
<feature type="region of interest" description="Disordered" evidence="6">
    <location>
        <begin position="20"/>
        <end position="67"/>
    </location>
</feature>
<keyword evidence="10" id="KW-1185">Reference proteome</keyword>
<evidence type="ECO:0000256" key="7">
    <source>
        <dbReference type="SAM" id="Phobius"/>
    </source>
</evidence>
<feature type="compositionally biased region" description="Polar residues" evidence="6">
    <location>
        <begin position="57"/>
        <end position="67"/>
    </location>
</feature>
<feature type="transmembrane region" description="Helical" evidence="7">
    <location>
        <begin position="197"/>
        <end position="217"/>
    </location>
</feature>
<proteinExistence type="predicted"/>
<dbReference type="InterPro" id="IPR011701">
    <property type="entry name" value="MFS"/>
</dbReference>
<evidence type="ECO:0000256" key="5">
    <source>
        <dbReference type="ARBA" id="ARBA00023136"/>
    </source>
</evidence>
<reference evidence="9 10" key="1">
    <citation type="submission" date="2019-03" db="EMBL/GenBank/DDBJ databases">
        <title>Draft genome sequences of novel Actinobacteria.</title>
        <authorList>
            <person name="Sahin N."/>
            <person name="Ay H."/>
            <person name="Saygin H."/>
        </authorList>
    </citation>
    <scope>NUCLEOTIDE SEQUENCE [LARGE SCALE GENOMIC DNA]</scope>
    <source>
        <strain evidence="9 10">7K502</strain>
    </source>
</reference>
<dbReference type="InterPro" id="IPR036259">
    <property type="entry name" value="MFS_trans_sf"/>
</dbReference>
<evidence type="ECO:0000256" key="2">
    <source>
        <dbReference type="ARBA" id="ARBA00022475"/>
    </source>
</evidence>
<evidence type="ECO:0000313" key="10">
    <source>
        <dbReference type="Proteomes" id="UP000294947"/>
    </source>
</evidence>
<feature type="transmembrane region" description="Helical" evidence="7">
    <location>
        <begin position="168"/>
        <end position="190"/>
    </location>
</feature>
<evidence type="ECO:0000313" key="9">
    <source>
        <dbReference type="EMBL" id="TDD42529.1"/>
    </source>
</evidence>
<feature type="region of interest" description="Disordered" evidence="6">
    <location>
        <begin position="453"/>
        <end position="475"/>
    </location>
</feature>